<evidence type="ECO:0000313" key="6">
    <source>
        <dbReference type="Proteomes" id="UP001352852"/>
    </source>
</evidence>
<feature type="domain" description="Carboxylesterase type B" evidence="4">
    <location>
        <begin position="4"/>
        <end position="236"/>
    </location>
</feature>
<evidence type="ECO:0000256" key="3">
    <source>
        <dbReference type="ARBA" id="ARBA00022801"/>
    </source>
</evidence>
<dbReference type="Proteomes" id="UP001352852">
    <property type="component" value="Unassembled WGS sequence"/>
</dbReference>
<evidence type="ECO:0000256" key="2">
    <source>
        <dbReference type="ARBA" id="ARBA00022487"/>
    </source>
</evidence>
<dbReference type="EMBL" id="JAHUTJ010036183">
    <property type="protein sequence ID" value="MED6278756.1"/>
    <property type="molecule type" value="Genomic_DNA"/>
</dbReference>
<name>A0ABU7DV95_9TELE</name>
<dbReference type="SUPFAM" id="SSF53474">
    <property type="entry name" value="alpha/beta-Hydrolases"/>
    <property type="match status" value="1"/>
</dbReference>
<comment type="similarity">
    <text evidence="1">Belongs to the type-B carboxylesterase/lipase family.</text>
</comment>
<dbReference type="InterPro" id="IPR029058">
    <property type="entry name" value="AB_hydrolase_fold"/>
</dbReference>
<evidence type="ECO:0000256" key="1">
    <source>
        <dbReference type="ARBA" id="ARBA00005964"/>
    </source>
</evidence>
<proteinExistence type="inferred from homology"/>
<dbReference type="InterPro" id="IPR050654">
    <property type="entry name" value="AChE-related_enzymes"/>
</dbReference>
<accession>A0ABU7DV95</accession>
<dbReference type="Pfam" id="PF00135">
    <property type="entry name" value="COesterase"/>
    <property type="match status" value="1"/>
</dbReference>
<protein>
    <recommendedName>
        <fullName evidence="4">Carboxylesterase type B domain-containing protein</fullName>
    </recommendedName>
</protein>
<dbReference type="InterPro" id="IPR002018">
    <property type="entry name" value="CarbesteraseB"/>
</dbReference>
<organism evidence="5 6">
    <name type="scientific">Characodon lateralis</name>
    <dbReference type="NCBI Taxonomy" id="208331"/>
    <lineage>
        <taxon>Eukaryota</taxon>
        <taxon>Metazoa</taxon>
        <taxon>Chordata</taxon>
        <taxon>Craniata</taxon>
        <taxon>Vertebrata</taxon>
        <taxon>Euteleostomi</taxon>
        <taxon>Actinopterygii</taxon>
        <taxon>Neopterygii</taxon>
        <taxon>Teleostei</taxon>
        <taxon>Neoteleostei</taxon>
        <taxon>Acanthomorphata</taxon>
        <taxon>Ovalentaria</taxon>
        <taxon>Atherinomorphae</taxon>
        <taxon>Cyprinodontiformes</taxon>
        <taxon>Goodeidae</taxon>
        <taxon>Characodon</taxon>
    </lineage>
</organism>
<gene>
    <name evidence="5" type="ORF">CHARACLAT_027194</name>
</gene>
<evidence type="ECO:0000259" key="4">
    <source>
        <dbReference type="Pfam" id="PF00135"/>
    </source>
</evidence>
<keyword evidence="3" id="KW-0378">Hydrolase</keyword>
<comment type="caution">
    <text evidence="5">The sequence shown here is derived from an EMBL/GenBank/DDBJ whole genome shotgun (WGS) entry which is preliminary data.</text>
</comment>
<reference evidence="5 6" key="1">
    <citation type="submission" date="2021-06" db="EMBL/GenBank/DDBJ databases">
        <authorList>
            <person name="Palmer J.M."/>
        </authorList>
    </citation>
    <scope>NUCLEOTIDE SEQUENCE [LARGE SCALE GENOMIC DNA]</scope>
    <source>
        <strain evidence="5 6">CL_MEX2019</strain>
        <tissue evidence="5">Muscle</tissue>
    </source>
</reference>
<evidence type="ECO:0000313" key="5">
    <source>
        <dbReference type="EMBL" id="MED6278756.1"/>
    </source>
</evidence>
<dbReference type="PANTHER" id="PTHR43918">
    <property type="entry name" value="ACETYLCHOLINESTERASE"/>
    <property type="match status" value="1"/>
</dbReference>
<dbReference type="PANTHER" id="PTHR43918:SF4">
    <property type="entry name" value="CARBOXYLIC ESTER HYDROLASE"/>
    <property type="match status" value="1"/>
</dbReference>
<sequence>MKFFLGAVVDGDFLTGTAEALLQRKEILNVPVMMGVTNHEFGWILPQSFAPPGWEKGMNRESVLAIVNMFNPTGVSSANSLIVDEYLKNAKTPEDIRDGLTEVIGDLLMTLPVVEVAGYHTDVGVPVYMYEFVYSADIHKSNRPSFVKTDHGDDVGFMFGGCFWNGHIRIIGNITKEDEKICRTMMSYWASFIRTGTPNGPGLVNWPLYDRQKQEYMELGQAQTARQNLKKDRIHFATVTLPQRLEQMAAAAAKAAN</sequence>
<dbReference type="Gene3D" id="3.40.50.1820">
    <property type="entry name" value="alpha/beta hydrolase"/>
    <property type="match status" value="1"/>
</dbReference>
<keyword evidence="6" id="KW-1185">Reference proteome</keyword>
<keyword evidence="2" id="KW-0719">Serine esterase</keyword>